<evidence type="ECO:0000256" key="1">
    <source>
        <dbReference type="ARBA" id="ARBA00022679"/>
    </source>
</evidence>
<organism evidence="2 3">
    <name type="scientific">Actinomadura hallensis</name>
    <dbReference type="NCBI Taxonomy" id="337895"/>
    <lineage>
        <taxon>Bacteria</taxon>
        <taxon>Bacillati</taxon>
        <taxon>Actinomycetota</taxon>
        <taxon>Actinomycetes</taxon>
        <taxon>Streptosporangiales</taxon>
        <taxon>Thermomonosporaceae</taxon>
        <taxon>Actinomadura</taxon>
    </lineage>
</organism>
<dbReference type="SUPFAM" id="SSF89796">
    <property type="entry name" value="CoA-transferase family III (CaiB/BaiF)"/>
    <property type="match status" value="1"/>
</dbReference>
<accession>A0A543I8K5</accession>
<keyword evidence="1 2" id="KW-0808">Transferase</keyword>
<dbReference type="Gene3D" id="3.40.50.10540">
    <property type="entry name" value="Crotonobetainyl-coa:carnitine coa-transferase, domain 1"/>
    <property type="match status" value="1"/>
</dbReference>
<dbReference type="PANTHER" id="PTHR48207:SF3">
    <property type="entry name" value="SUCCINATE--HYDROXYMETHYLGLUTARATE COA-TRANSFERASE"/>
    <property type="match status" value="1"/>
</dbReference>
<comment type="caution">
    <text evidence="2">The sequence shown here is derived from an EMBL/GenBank/DDBJ whole genome shotgun (WGS) entry which is preliminary data.</text>
</comment>
<dbReference type="Pfam" id="PF02515">
    <property type="entry name" value="CoA_transf_3"/>
    <property type="match status" value="1"/>
</dbReference>
<dbReference type="InterPro" id="IPR003673">
    <property type="entry name" value="CoA-Trfase_fam_III"/>
</dbReference>
<dbReference type="GO" id="GO:0008410">
    <property type="term" value="F:CoA-transferase activity"/>
    <property type="evidence" value="ECO:0007669"/>
    <property type="project" value="TreeGrafter"/>
</dbReference>
<evidence type="ECO:0000313" key="2">
    <source>
        <dbReference type="EMBL" id="TQM66934.1"/>
    </source>
</evidence>
<dbReference type="InterPro" id="IPR050483">
    <property type="entry name" value="CoA-transferase_III_domain"/>
</dbReference>
<dbReference type="PANTHER" id="PTHR48207">
    <property type="entry name" value="SUCCINATE--HYDROXYMETHYLGLUTARATE COA-TRANSFERASE"/>
    <property type="match status" value="1"/>
</dbReference>
<dbReference type="Gene3D" id="3.30.1540.10">
    <property type="entry name" value="formyl-coa transferase, domain 3"/>
    <property type="match status" value="1"/>
</dbReference>
<proteinExistence type="predicted"/>
<dbReference type="OrthoDB" id="4251672at2"/>
<gene>
    <name evidence="2" type="ORF">FHX41_0531</name>
</gene>
<reference evidence="2 3" key="1">
    <citation type="submission" date="2019-06" db="EMBL/GenBank/DDBJ databases">
        <title>Sequencing the genomes of 1000 actinobacteria strains.</title>
        <authorList>
            <person name="Klenk H.-P."/>
        </authorList>
    </citation>
    <scope>NUCLEOTIDE SEQUENCE [LARGE SCALE GENOMIC DNA]</scope>
    <source>
        <strain evidence="2 3">DSM 45043</strain>
    </source>
</reference>
<evidence type="ECO:0000313" key="3">
    <source>
        <dbReference type="Proteomes" id="UP000316706"/>
    </source>
</evidence>
<dbReference type="InterPro" id="IPR044855">
    <property type="entry name" value="CoA-Trfase_III_dom3_sf"/>
</dbReference>
<protein>
    <submittedName>
        <fullName evidence="2">Formyl-CoA transferase</fullName>
    </submittedName>
</protein>
<dbReference type="AlphaFoldDB" id="A0A543I8K5"/>
<name>A0A543I8K5_9ACTN</name>
<dbReference type="RefSeq" id="WP_141966008.1">
    <property type="nucleotide sequence ID" value="NZ_VFPO01000001.1"/>
</dbReference>
<dbReference type="InterPro" id="IPR023606">
    <property type="entry name" value="CoA-Trfase_III_dom_1_sf"/>
</dbReference>
<dbReference type="EMBL" id="VFPO01000001">
    <property type="protein sequence ID" value="TQM66934.1"/>
    <property type="molecule type" value="Genomic_DNA"/>
</dbReference>
<dbReference type="Proteomes" id="UP000316706">
    <property type="component" value="Unassembled WGS sequence"/>
</dbReference>
<sequence>MSIEDGAAKDARGPLSDLRVVEMGQLLAGPFCGQLLGDFGAEVIKLESPGDGDPMRQWGREKPHGKSLWWPVVARNKKSVTCNLRTPEGQDLARRVIERADIVVENFRPGTLERWGLDFERLREANPGLIMVRVSGFGQTGPYAPRAGYGSIGEAMGGIRYVTGDPDKPPSRAGISLGDSLAAVFATIGALVAVHNRTRTGRGQVVDSAIYEAVLAMMESLLPEWGVAGYQRERTGSVLPNVSPSNVYPTASGEMILIAANQDTVFARLAKTMGRPELSEDPRYAGHAARGRNMAELDEIISAWSAGIETAELLETLHENGVPAGRIYTAKDMFEDPHFAARDAIVRLAHPDFGELPMHNAFPKLSETPGAVRRPGPELGEHNQEVYGGLLGLNQDEIAALSERGVI</sequence>
<keyword evidence="3" id="KW-1185">Reference proteome</keyword>